<protein>
    <recommendedName>
        <fullName evidence="14">Phosphatidate cytidylyltransferase</fullName>
    </recommendedName>
</protein>
<evidence type="ECO:0000256" key="5">
    <source>
        <dbReference type="ARBA" id="ARBA00022692"/>
    </source>
</evidence>
<evidence type="ECO:0000256" key="12">
    <source>
        <dbReference type="SAM" id="Phobius"/>
    </source>
</evidence>
<dbReference type="EMBL" id="UINC01150316">
    <property type="protein sequence ID" value="SVD43289.1"/>
    <property type="molecule type" value="Genomic_DNA"/>
</dbReference>
<reference evidence="13" key="1">
    <citation type="submission" date="2018-05" db="EMBL/GenBank/DDBJ databases">
        <authorList>
            <person name="Lanie J.A."/>
            <person name="Ng W.-L."/>
            <person name="Kazmierczak K.M."/>
            <person name="Andrzejewski T.M."/>
            <person name="Davidsen T.M."/>
            <person name="Wayne K.J."/>
            <person name="Tettelin H."/>
            <person name="Glass J.I."/>
            <person name="Rusch D."/>
            <person name="Podicherti R."/>
            <person name="Tsui H.-C.T."/>
            <person name="Winkler M.E."/>
        </authorList>
    </citation>
    <scope>NUCLEOTIDE SEQUENCE</scope>
</reference>
<evidence type="ECO:0000256" key="6">
    <source>
        <dbReference type="ARBA" id="ARBA00022695"/>
    </source>
</evidence>
<keyword evidence="8" id="KW-0443">Lipid metabolism</keyword>
<evidence type="ECO:0000256" key="2">
    <source>
        <dbReference type="ARBA" id="ARBA00022475"/>
    </source>
</evidence>
<dbReference type="GO" id="GO:0004605">
    <property type="term" value="F:phosphatidate cytidylyltransferase activity"/>
    <property type="evidence" value="ECO:0007669"/>
    <property type="project" value="TreeGrafter"/>
</dbReference>
<comment type="subcellular location">
    <subcellularLocation>
        <location evidence="1">Cell membrane</location>
        <topology evidence="1">Multi-pass membrane protein</topology>
    </subcellularLocation>
</comment>
<name>A0A382V9X0_9ZZZZ</name>
<dbReference type="Pfam" id="PF01148">
    <property type="entry name" value="CTP_transf_1"/>
    <property type="match status" value="1"/>
</dbReference>
<organism evidence="13">
    <name type="scientific">marine metagenome</name>
    <dbReference type="NCBI Taxonomy" id="408172"/>
    <lineage>
        <taxon>unclassified sequences</taxon>
        <taxon>metagenomes</taxon>
        <taxon>ecological metagenomes</taxon>
    </lineage>
</organism>
<dbReference type="AlphaFoldDB" id="A0A382V9X0"/>
<evidence type="ECO:0000256" key="4">
    <source>
        <dbReference type="ARBA" id="ARBA00022679"/>
    </source>
</evidence>
<dbReference type="PANTHER" id="PTHR46382:SF1">
    <property type="entry name" value="PHOSPHATIDATE CYTIDYLYLTRANSFERASE"/>
    <property type="match status" value="1"/>
</dbReference>
<proteinExistence type="predicted"/>
<gene>
    <name evidence="13" type="ORF">METZ01_LOCUS396143</name>
</gene>
<evidence type="ECO:0000313" key="13">
    <source>
        <dbReference type="EMBL" id="SVD43289.1"/>
    </source>
</evidence>
<feature type="transmembrane region" description="Helical" evidence="12">
    <location>
        <begin position="33"/>
        <end position="54"/>
    </location>
</feature>
<evidence type="ECO:0000256" key="3">
    <source>
        <dbReference type="ARBA" id="ARBA00022516"/>
    </source>
</evidence>
<keyword evidence="10" id="KW-0594">Phospholipid biosynthesis</keyword>
<evidence type="ECO:0000256" key="11">
    <source>
        <dbReference type="ARBA" id="ARBA00023264"/>
    </source>
</evidence>
<evidence type="ECO:0000256" key="1">
    <source>
        <dbReference type="ARBA" id="ARBA00004651"/>
    </source>
</evidence>
<feature type="transmembrane region" description="Helical" evidence="12">
    <location>
        <begin position="7"/>
        <end position="27"/>
    </location>
</feature>
<keyword evidence="5 12" id="KW-0812">Transmembrane</keyword>
<keyword evidence="6" id="KW-0548">Nucleotidyltransferase</keyword>
<keyword evidence="9 12" id="KW-0472">Membrane</keyword>
<keyword evidence="2" id="KW-1003">Cell membrane</keyword>
<feature type="transmembrane region" description="Helical" evidence="12">
    <location>
        <begin position="112"/>
        <end position="133"/>
    </location>
</feature>
<evidence type="ECO:0000256" key="10">
    <source>
        <dbReference type="ARBA" id="ARBA00023209"/>
    </source>
</evidence>
<keyword evidence="3" id="KW-0444">Lipid biosynthesis</keyword>
<keyword evidence="11" id="KW-1208">Phospholipid metabolism</keyword>
<keyword evidence="7 12" id="KW-1133">Transmembrane helix</keyword>
<evidence type="ECO:0008006" key="14">
    <source>
        <dbReference type="Google" id="ProtNLM"/>
    </source>
</evidence>
<sequence>MSKNKKYNLPGFILIIFSFYTVYYLRNEMYGDYIYFVMVIMICVFTDIGGYVFGKIFKGPKLTKISPNKTYSGTIGGYLCSIIFMSVFFNNLDLVSQFANVNVTEKELSLNNFVLVIVISTVSQLGDITISYFKRLSKIKNTGKIIPGHGGLLDRIDGMIFAFPTTYLIFKIFY</sequence>
<keyword evidence="4" id="KW-0808">Transferase</keyword>
<evidence type="ECO:0000256" key="8">
    <source>
        <dbReference type="ARBA" id="ARBA00023098"/>
    </source>
</evidence>
<accession>A0A382V9X0</accession>
<feature type="transmembrane region" description="Helical" evidence="12">
    <location>
        <begin position="75"/>
        <end position="92"/>
    </location>
</feature>
<dbReference type="GO" id="GO:0016024">
    <property type="term" value="P:CDP-diacylglycerol biosynthetic process"/>
    <property type="evidence" value="ECO:0007669"/>
    <property type="project" value="TreeGrafter"/>
</dbReference>
<dbReference type="GO" id="GO:0005886">
    <property type="term" value="C:plasma membrane"/>
    <property type="evidence" value="ECO:0007669"/>
    <property type="project" value="UniProtKB-SubCell"/>
</dbReference>
<evidence type="ECO:0000256" key="7">
    <source>
        <dbReference type="ARBA" id="ARBA00022989"/>
    </source>
</evidence>
<dbReference type="PANTHER" id="PTHR46382">
    <property type="entry name" value="PHOSPHATIDATE CYTIDYLYLTRANSFERASE"/>
    <property type="match status" value="1"/>
</dbReference>
<evidence type="ECO:0000256" key="9">
    <source>
        <dbReference type="ARBA" id="ARBA00023136"/>
    </source>
</evidence>